<evidence type="ECO:0000313" key="3">
    <source>
        <dbReference type="Proteomes" id="UP000712600"/>
    </source>
</evidence>
<dbReference type="Proteomes" id="UP000712600">
    <property type="component" value="Unassembled WGS sequence"/>
</dbReference>
<dbReference type="EMBL" id="QGKX02000996">
    <property type="protein sequence ID" value="KAF3558942.1"/>
    <property type="molecule type" value="Genomic_DNA"/>
</dbReference>
<evidence type="ECO:0000256" key="1">
    <source>
        <dbReference type="SAM" id="MobiDB-lite"/>
    </source>
</evidence>
<feature type="region of interest" description="Disordered" evidence="1">
    <location>
        <begin position="1"/>
        <end position="197"/>
    </location>
</feature>
<accession>A0A8S9QYT7</accession>
<organism evidence="2 3">
    <name type="scientific">Brassica cretica</name>
    <name type="common">Mustard</name>
    <dbReference type="NCBI Taxonomy" id="69181"/>
    <lineage>
        <taxon>Eukaryota</taxon>
        <taxon>Viridiplantae</taxon>
        <taxon>Streptophyta</taxon>
        <taxon>Embryophyta</taxon>
        <taxon>Tracheophyta</taxon>
        <taxon>Spermatophyta</taxon>
        <taxon>Magnoliopsida</taxon>
        <taxon>eudicotyledons</taxon>
        <taxon>Gunneridae</taxon>
        <taxon>Pentapetalae</taxon>
        <taxon>rosids</taxon>
        <taxon>malvids</taxon>
        <taxon>Brassicales</taxon>
        <taxon>Brassicaceae</taxon>
        <taxon>Brassiceae</taxon>
        <taxon>Brassica</taxon>
    </lineage>
</organism>
<sequence length="287" mass="31156">MAKTRGGGQVGSCRSRHNQGLKVVYPTPQVASATTLQVKKRTTKKTTSPKKNLVLTPTGRSSRIKKVAAQDDEVEDVTPAQDDEVEDEDDEVEDVTPAQDDEVEDEADLAEKAMSEDDKDDAGIEGEDEEDGVLNKKENEEEAATMENDGVLHEKGNEEEALDMEEDGVSNEKGNEEESLNMGEDGSPCSTSSTRSPKQKCILLDCNNSGRSELSALRNSEALFSTCSVSMTGTRLPDECTQAVRSLGSLLNYVQLDPRKGLKMLTKLPRSTLAYSSNLSSVRMDSG</sequence>
<protein>
    <submittedName>
        <fullName evidence="2">Uncharacterized protein</fullName>
    </submittedName>
</protein>
<feature type="compositionally biased region" description="Acidic residues" evidence="1">
    <location>
        <begin position="159"/>
        <end position="179"/>
    </location>
</feature>
<dbReference type="AlphaFoldDB" id="A0A8S9QYT7"/>
<feature type="compositionally biased region" description="Acidic residues" evidence="1">
    <location>
        <begin position="117"/>
        <end position="132"/>
    </location>
</feature>
<proteinExistence type="predicted"/>
<comment type="caution">
    <text evidence="2">The sequence shown here is derived from an EMBL/GenBank/DDBJ whole genome shotgun (WGS) entry which is preliminary data.</text>
</comment>
<feature type="compositionally biased region" description="Gly residues" evidence="1">
    <location>
        <begin position="1"/>
        <end position="10"/>
    </location>
</feature>
<gene>
    <name evidence="2" type="ORF">F2Q69_00015199</name>
</gene>
<reference evidence="2" key="1">
    <citation type="submission" date="2019-12" db="EMBL/GenBank/DDBJ databases">
        <title>Genome sequencing and annotation of Brassica cretica.</title>
        <authorList>
            <person name="Studholme D.J."/>
            <person name="Sarris P."/>
        </authorList>
    </citation>
    <scope>NUCLEOTIDE SEQUENCE</scope>
    <source>
        <strain evidence="2">PFS-109/04</strain>
        <tissue evidence="2">Leaf</tissue>
    </source>
</reference>
<feature type="compositionally biased region" description="Acidic residues" evidence="1">
    <location>
        <begin position="70"/>
        <end position="108"/>
    </location>
</feature>
<feature type="compositionally biased region" description="Basic residues" evidence="1">
    <location>
        <begin position="38"/>
        <end position="48"/>
    </location>
</feature>
<name>A0A8S9QYT7_BRACR</name>
<evidence type="ECO:0000313" key="2">
    <source>
        <dbReference type="EMBL" id="KAF3558942.1"/>
    </source>
</evidence>